<keyword evidence="3" id="KW-1185">Reference proteome</keyword>
<dbReference type="AlphaFoldDB" id="A0A238X382"/>
<gene>
    <name evidence="2" type="ORF">SAMN06264855_11329</name>
</gene>
<evidence type="ECO:0000313" key="2">
    <source>
        <dbReference type="EMBL" id="SNR53465.1"/>
    </source>
</evidence>
<dbReference type="Proteomes" id="UP000198397">
    <property type="component" value="Unassembled WGS sequence"/>
</dbReference>
<dbReference type="Pfam" id="PF23956">
    <property type="entry name" value="DUF7285"/>
    <property type="match status" value="1"/>
</dbReference>
<proteinExistence type="predicted"/>
<dbReference type="InterPro" id="IPR055709">
    <property type="entry name" value="DUF7285"/>
</dbReference>
<organism evidence="2 3">
    <name type="scientific">Halorubrum vacuolatum</name>
    <name type="common">Natronobacterium vacuolatum</name>
    <dbReference type="NCBI Taxonomy" id="63740"/>
    <lineage>
        <taxon>Archaea</taxon>
        <taxon>Methanobacteriati</taxon>
        <taxon>Methanobacteriota</taxon>
        <taxon>Stenosarchaea group</taxon>
        <taxon>Halobacteria</taxon>
        <taxon>Halobacteriales</taxon>
        <taxon>Haloferacaceae</taxon>
        <taxon>Halorubrum</taxon>
    </lineage>
</organism>
<name>A0A238X382_HALVU</name>
<feature type="region of interest" description="Disordered" evidence="1">
    <location>
        <begin position="1"/>
        <end position="22"/>
    </location>
</feature>
<reference evidence="2 3" key="1">
    <citation type="submission" date="2017-06" db="EMBL/GenBank/DDBJ databases">
        <authorList>
            <person name="Kim H.J."/>
            <person name="Triplett B.A."/>
        </authorList>
    </citation>
    <scope>NUCLEOTIDE SEQUENCE [LARGE SCALE GENOMIC DNA]</scope>
    <source>
        <strain evidence="2 3">DSM 8800</strain>
    </source>
</reference>
<accession>A0A238X382</accession>
<dbReference type="EMBL" id="FZNQ01000013">
    <property type="protein sequence ID" value="SNR53465.1"/>
    <property type="molecule type" value="Genomic_DNA"/>
</dbReference>
<evidence type="ECO:0000256" key="1">
    <source>
        <dbReference type="SAM" id="MobiDB-lite"/>
    </source>
</evidence>
<protein>
    <submittedName>
        <fullName evidence="2">Uncharacterized protein</fullName>
    </submittedName>
</protein>
<evidence type="ECO:0000313" key="3">
    <source>
        <dbReference type="Proteomes" id="UP000198397"/>
    </source>
</evidence>
<sequence length="159" mass="16757">MVGGTHDVGAGRVARTERAVQTERAWQTERAAVEPVAALIALVAVGLALGLYTVALSDAEPEQENGSATTVLERIERESSVGGIVHPDRLDIPTDGSQMGVAVELRTRSETWRLRSGSDPPSLRGGDTARETAVAERAVTVRVGPGRNVPGTLRVVVRG</sequence>